<keyword evidence="3" id="KW-1185">Reference proteome</keyword>
<name>A0A8T3AC24_DENNO</name>
<keyword evidence="1" id="KW-0812">Transmembrane</keyword>
<gene>
    <name evidence="2" type="ORF">KFK09_023789</name>
</gene>
<proteinExistence type="predicted"/>
<feature type="transmembrane region" description="Helical" evidence="1">
    <location>
        <begin position="21"/>
        <end position="42"/>
    </location>
</feature>
<reference evidence="2" key="1">
    <citation type="journal article" date="2022" name="Front. Genet.">
        <title>Chromosome-Scale Assembly of the Dendrobium nobile Genome Provides Insights Into the Molecular Mechanism of the Biosynthesis of the Medicinal Active Ingredient of Dendrobium.</title>
        <authorList>
            <person name="Xu Q."/>
            <person name="Niu S.-C."/>
            <person name="Li K.-L."/>
            <person name="Zheng P.-J."/>
            <person name="Zhang X.-J."/>
            <person name="Jia Y."/>
            <person name="Liu Y."/>
            <person name="Niu Y.-X."/>
            <person name="Yu L.-H."/>
            <person name="Chen D.-F."/>
            <person name="Zhang G.-Q."/>
        </authorList>
    </citation>
    <scope>NUCLEOTIDE SEQUENCE</scope>
    <source>
        <tissue evidence="2">Leaf</tissue>
    </source>
</reference>
<organism evidence="2 3">
    <name type="scientific">Dendrobium nobile</name>
    <name type="common">Orchid</name>
    <dbReference type="NCBI Taxonomy" id="94219"/>
    <lineage>
        <taxon>Eukaryota</taxon>
        <taxon>Viridiplantae</taxon>
        <taxon>Streptophyta</taxon>
        <taxon>Embryophyta</taxon>
        <taxon>Tracheophyta</taxon>
        <taxon>Spermatophyta</taxon>
        <taxon>Magnoliopsida</taxon>
        <taxon>Liliopsida</taxon>
        <taxon>Asparagales</taxon>
        <taxon>Orchidaceae</taxon>
        <taxon>Epidendroideae</taxon>
        <taxon>Malaxideae</taxon>
        <taxon>Dendrobiinae</taxon>
        <taxon>Dendrobium</taxon>
    </lineage>
</organism>
<keyword evidence="1" id="KW-1133">Transmembrane helix</keyword>
<evidence type="ECO:0000256" key="1">
    <source>
        <dbReference type="SAM" id="Phobius"/>
    </source>
</evidence>
<dbReference type="EMBL" id="JAGYWB010000017">
    <property type="protein sequence ID" value="KAI0493668.1"/>
    <property type="molecule type" value="Genomic_DNA"/>
</dbReference>
<accession>A0A8T3AC24</accession>
<protein>
    <submittedName>
        <fullName evidence="2">Uncharacterized protein</fullName>
    </submittedName>
</protein>
<comment type="caution">
    <text evidence="2">The sequence shown here is derived from an EMBL/GenBank/DDBJ whole genome shotgun (WGS) entry which is preliminary data.</text>
</comment>
<evidence type="ECO:0000313" key="2">
    <source>
        <dbReference type="EMBL" id="KAI0493668.1"/>
    </source>
</evidence>
<dbReference type="AlphaFoldDB" id="A0A8T3AC24"/>
<dbReference type="Proteomes" id="UP000829196">
    <property type="component" value="Unassembled WGS sequence"/>
</dbReference>
<keyword evidence="1" id="KW-0472">Membrane</keyword>
<sequence length="169" mass="19122">MCESISLELQRSLIKDYTTCLLNMLLVVAVAIGKFGVADLAIKCLGKHSDTYEYINNEWTWCDLCAYVWRILRALKYDPSKYSVKLVCRMPVGNEYVASEVEDDEVCEVLLCQAATELLIMYVDVEEIEVLGDNTNPPNLQRYETSCPAERDDVVAGPSRVEPVEELLD</sequence>
<evidence type="ECO:0000313" key="3">
    <source>
        <dbReference type="Proteomes" id="UP000829196"/>
    </source>
</evidence>